<proteinExistence type="predicted"/>
<dbReference type="PANTHER" id="PTHR33512">
    <property type="entry name" value="PROTEIN, PUTATIVE (DUF1191)-RELATED"/>
    <property type="match status" value="1"/>
</dbReference>
<reference evidence="4" key="2">
    <citation type="submission" date="2024-11" db="EMBL/GenBank/DDBJ databases">
        <authorList>
            <person name="Burger M."/>
            <person name="Chory J."/>
        </authorList>
    </citation>
    <scope>NUCLEOTIDE SEQUENCE</scope>
    <source>
        <strain evidence="4">Tecolote</strain>
        <tissue evidence="4">Flower</tissue>
    </source>
</reference>
<gene>
    <name evidence="5" type="ORF">CASFOL_032066</name>
    <name evidence="4" type="ORF">CASFOL_033313</name>
</gene>
<reference evidence="6" key="1">
    <citation type="journal article" date="2024" name="IScience">
        <title>Strigolactones Initiate the Formation of Haustorium-like Structures in Castilleja.</title>
        <authorList>
            <person name="Buerger M."/>
            <person name="Peterson D."/>
            <person name="Chory J."/>
        </authorList>
    </citation>
    <scope>NUCLEOTIDE SEQUENCE [LARGE SCALE GENOMIC DNA]</scope>
</reference>
<feature type="transmembrane region" description="Helical" evidence="2">
    <location>
        <begin position="219"/>
        <end position="243"/>
    </location>
</feature>
<feature type="chain" id="PRO_5044724675" evidence="3">
    <location>
        <begin position="23"/>
        <end position="293"/>
    </location>
</feature>
<evidence type="ECO:0000313" key="5">
    <source>
        <dbReference type="EMBL" id="KAL3623250.1"/>
    </source>
</evidence>
<accession>A0ABD3C1G6</accession>
<dbReference type="EMBL" id="JAVIJP010000054">
    <property type="protein sequence ID" value="KAL3623250.1"/>
    <property type="molecule type" value="Genomic_DNA"/>
</dbReference>
<evidence type="ECO:0000256" key="3">
    <source>
        <dbReference type="SAM" id="SignalP"/>
    </source>
</evidence>
<organism evidence="4 6">
    <name type="scientific">Castilleja foliolosa</name>
    <dbReference type="NCBI Taxonomy" id="1961234"/>
    <lineage>
        <taxon>Eukaryota</taxon>
        <taxon>Viridiplantae</taxon>
        <taxon>Streptophyta</taxon>
        <taxon>Embryophyta</taxon>
        <taxon>Tracheophyta</taxon>
        <taxon>Spermatophyta</taxon>
        <taxon>Magnoliopsida</taxon>
        <taxon>eudicotyledons</taxon>
        <taxon>Gunneridae</taxon>
        <taxon>Pentapetalae</taxon>
        <taxon>asterids</taxon>
        <taxon>lamiids</taxon>
        <taxon>Lamiales</taxon>
        <taxon>Orobanchaceae</taxon>
        <taxon>Pedicularideae</taxon>
        <taxon>Castillejinae</taxon>
        <taxon>Castilleja</taxon>
    </lineage>
</organism>
<name>A0ABD3C1G6_9LAMI</name>
<feature type="signal peptide" evidence="3">
    <location>
        <begin position="1"/>
        <end position="22"/>
    </location>
</feature>
<dbReference type="Pfam" id="PF06697">
    <property type="entry name" value="DUF1191"/>
    <property type="match status" value="1"/>
</dbReference>
<protein>
    <submittedName>
        <fullName evidence="4">Uncharacterized protein</fullName>
    </submittedName>
</protein>
<keyword evidence="2" id="KW-1133">Transmembrane helix</keyword>
<keyword evidence="2" id="KW-0812">Transmembrane</keyword>
<evidence type="ECO:0000313" key="4">
    <source>
        <dbReference type="EMBL" id="KAL3622705.1"/>
    </source>
</evidence>
<keyword evidence="6" id="KW-1185">Reference proteome</keyword>
<dbReference type="Proteomes" id="UP001632038">
    <property type="component" value="Unassembled WGS sequence"/>
</dbReference>
<dbReference type="PANTHER" id="PTHR33512:SF14">
    <property type="entry name" value="EXPRESSED PROTEIN"/>
    <property type="match status" value="1"/>
</dbReference>
<dbReference type="AlphaFoldDB" id="A0ABD3C1G6"/>
<sequence length="293" mass="31910">MMGVIITVMIFLVSAMMGSGSSSSFSLDSLLQEYAYGAFVGPRIKTGDVYDGVAPSNLTGIGVSAMRLRSGSLRRKGVKAYKEFEIPNGVIVHPYVERLVLVYHNLGNWSMSYYPPPPGYVYLAPVLGLIAYDASNLTAKGLPVLDIHPSAHPISVHFSALVKRGDDKSKKCVLFDLDGTLNLTDLSSDNVCVTFQQGHFSIVVEEGADKGNKDDNVRVWIIVGCAVGVFLLLVLMGVVVCWVRKYRRRKRLSRMERASEGGEALQMTDVGSTRAPAATGTRTQPTLETNYVP</sequence>
<keyword evidence="3" id="KW-0732">Signal</keyword>
<keyword evidence="2" id="KW-0472">Membrane</keyword>
<evidence type="ECO:0000256" key="2">
    <source>
        <dbReference type="SAM" id="Phobius"/>
    </source>
</evidence>
<evidence type="ECO:0000256" key="1">
    <source>
        <dbReference type="SAM" id="MobiDB-lite"/>
    </source>
</evidence>
<evidence type="ECO:0000313" key="6">
    <source>
        <dbReference type="Proteomes" id="UP001632038"/>
    </source>
</evidence>
<comment type="caution">
    <text evidence="4">The sequence shown here is derived from an EMBL/GenBank/DDBJ whole genome shotgun (WGS) entry which is preliminary data.</text>
</comment>
<feature type="region of interest" description="Disordered" evidence="1">
    <location>
        <begin position="263"/>
        <end position="293"/>
    </location>
</feature>
<dbReference type="EMBL" id="JAVIJP010000058">
    <property type="protein sequence ID" value="KAL3622705.1"/>
    <property type="molecule type" value="Genomic_DNA"/>
</dbReference>
<dbReference type="InterPro" id="IPR010605">
    <property type="entry name" value="DUF1191"/>
</dbReference>
<feature type="compositionally biased region" description="Polar residues" evidence="1">
    <location>
        <begin position="280"/>
        <end position="293"/>
    </location>
</feature>